<evidence type="ECO:0000256" key="1">
    <source>
        <dbReference type="ARBA" id="ARBA00022737"/>
    </source>
</evidence>
<dbReference type="PROSITE" id="PS00683">
    <property type="entry name" value="RHODANESE_2"/>
    <property type="match status" value="1"/>
</dbReference>
<evidence type="ECO:0000313" key="6">
    <source>
        <dbReference type="Proteomes" id="UP000242418"/>
    </source>
</evidence>
<dbReference type="PANTHER" id="PTHR43855:SF1">
    <property type="entry name" value="THIOSULFATE SULFURTRANSFERASE"/>
    <property type="match status" value="1"/>
</dbReference>
<feature type="domain" description="Rhodanese" evidence="4">
    <location>
        <begin position="180"/>
        <end position="298"/>
    </location>
</feature>
<evidence type="ECO:0000256" key="2">
    <source>
        <dbReference type="RuleBase" id="RU000507"/>
    </source>
</evidence>
<dbReference type="CDD" id="cd01449">
    <property type="entry name" value="TST_Repeat_2"/>
    <property type="match status" value="1"/>
</dbReference>
<dbReference type="AlphaFoldDB" id="A0AB37Z8B9"/>
<dbReference type="RefSeq" id="WP_090252903.1">
    <property type="nucleotide sequence ID" value="NZ_FMTL01000002.1"/>
</dbReference>
<dbReference type="Proteomes" id="UP000242418">
    <property type="component" value="Unassembled WGS sequence"/>
</dbReference>
<keyword evidence="2" id="KW-0808">Transferase</keyword>
<evidence type="ECO:0000259" key="4">
    <source>
        <dbReference type="PROSITE" id="PS50206"/>
    </source>
</evidence>
<dbReference type="InterPro" id="IPR051126">
    <property type="entry name" value="Thiosulfate_sulfurtransferase"/>
</dbReference>
<feature type="signal peptide" evidence="3">
    <location>
        <begin position="1"/>
        <end position="25"/>
    </location>
</feature>
<organism evidence="5 6">
    <name type="scientific">Pseudomonas peli</name>
    <dbReference type="NCBI Taxonomy" id="592361"/>
    <lineage>
        <taxon>Bacteria</taxon>
        <taxon>Pseudomonadati</taxon>
        <taxon>Pseudomonadota</taxon>
        <taxon>Gammaproteobacteria</taxon>
        <taxon>Pseudomonadales</taxon>
        <taxon>Pseudomonadaceae</taxon>
        <taxon>Pseudomonas</taxon>
    </lineage>
</organism>
<dbReference type="InterPro" id="IPR001307">
    <property type="entry name" value="Thiosulphate_STrfase_CS"/>
</dbReference>
<keyword evidence="6" id="KW-1185">Reference proteome</keyword>
<name>A0AB37Z8B9_9PSED</name>
<gene>
    <name evidence="5" type="ORF">SAMN05216370_2593</name>
</gene>
<dbReference type="PANTHER" id="PTHR43855">
    <property type="entry name" value="THIOSULFATE SULFURTRANSFERASE"/>
    <property type="match status" value="1"/>
</dbReference>
<evidence type="ECO:0000313" key="5">
    <source>
        <dbReference type="EMBL" id="SCW66231.1"/>
    </source>
</evidence>
<dbReference type="GO" id="GO:0004792">
    <property type="term" value="F:thiosulfate-cyanide sulfurtransferase activity"/>
    <property type="evidence" value="ECO:0007669"/>
    <property type="project" value="InterPro"/>
</dbReference>
<accession>A0AB37Z8B9</accession>
<proteinExistence type="predicted"/>
<dbReference type="EMBL" id="FMTL01000002">
    <property type="protein sequence ID" value="SCW66231.1"/>
    <property type="molecule type" value="Genomic_DNA"/>
</dbReference>
<dbReference type="SUPFAM" id="SSF52821">
    <property type="entry name" value="Rhodanese/Cell cycle control phosphatase"/>
    <property type="match status" value="2"/>
</dbReference>
<dbReference type="CDD" id="cd01448">
    <property type="entry name" value="TST_Repeat_1"/>
    <property type="match status" value="1"/>
</dbReference>
<dbReference type="InterPro" id="IPR036873">
    <property type="entry name" value="Rhodanese-like_dom_sf"/>
</dbReference>
<feature type="chain" id="PRO_5044200111" description="Sulfurtransferase" evidence="3">
    <location>
        <begin position="26"/>
        <end position="308"/>
    </location>
</feature>
<keyword evidence="3" id="KW-0732">Signal</keyword>
<dbReference type="PROSITE" id="PS50206">
    <property type="entry name" value="RHODANESE_3"/>
    <property type="match status" value="2"/>
</dbReference>
<sequence>MTIKNLFGAGLLAAATLLQAAQALAASDVLVSTEWLEKNLNNPKVRIIEVSVAPGVYERGHIPGAVNFAWHRDLVDPVRRDIASQENFQALLRKSGISADTTTVLYGDNNNWFAAWGAWVFDVYGVDNVKLLDGGRVKWEAEKRALDNRAKTPVAGNVTVKAANKDLRAFLPDVLAAAEKRSDVQLVDIRSADEYNGKVFAPQGVQELAVRAGHVPGAVNVPWGQAVAADGTFKSVEELKKVYGAVGIDGSKPIITYCRIGERSSHTWFALKKILGYDVRNYDGSWTEYGNAVGVPVVNVAGTVWGGK</sequence>
<keyword evidence="1" id="KW-0677">Repeat</keyword>
<dbReference type="Gene3D" id="3.40.250.10">
    <property type="entry name" value="Rhodanese-like domain"/>
    <property type="match status" value="2"/>
</dbReference>
<reference evidence="5 6" key="1">
    <citation type="submission" date="2016-10" db="EMBL/GenBank/DDBJ databases">
        <authorList>
            <person name="Varghese N."/>
            <person name="Submissions S."/>
        </authorList>
    </citation>
    <scope>NUCLEOTIDE SEQUENCE [LARGE SCALE GENOMIC DNA]</scope>
    <source>
        <strain evidence="5 6">DSM 17833</strain>
    </source>
</reference>
<comment type="caution">
    <text evidence="5">The sequence shown here is derived from an EMBL/GenBank/DDBJ whole genome shotgun (WGS) entry which is preliminary data.</text>
</comment>
<dbReference type="Pfam" id="PF00581">
    <property type="entry name" value="Rhodanese"/>
    <property type="match status" value="2"/>
</dbReference>
<dbReference type="InterPro" id="IPR001763">
    <property type="entry name" value="Rhodanese-like_dom"/>
</dbReference>
<dbReference type="SMART" id="SM00450">
    <property type="entry name" value="RHOD"/>
    <property type="match status" value="2"/>
</dbReference>
<feature type="domain" description="Rhodanese" evidence="4">
    <location>
        <begin position="41"/>
        <end position="148"/>
    </location>
</feature>
<protein>
    <recommendedName>
        <fullName evidence="2">Sulfurtransferase</fullName>
    </recommendedName>
</protein>
<evidence type="ECO:0000256" key="3">
    <source>
        <dbReference type="SAM" id="SignalP"/>
    </source>
</evidence>
<dbReference type="PROSITE" id="PS00380">
    <property type="entry name" value="RHODANESE_1"/>
    <property type="match status" value="1"/>
</dbReference>